<feature type="chain" id="PRO_5046449006" evidence="14">
    <location>
        <begin position="20"/>
        <end position="952"/>
    </location>
</feature>
<evidence type="ECO:0000256" key="11">
    <source>
        <dbReference type="ARBA" id="ARBA00023237"/>
    </source>
</evidence>
<dbReference type="PROSITE" id="PS52016">
    <property type="entry name" value="TONB_DEPENDENT_REC_3"/>
    <property type="match status" value="1"/>
</dbReference>
<dbReference type="SUPFAM" id="SSF56935">
    <property type="entry name" value="Porins"/>
    <property type="match status" value="1"/>
</dbReference>
<keyword evidence="5 12" id="KW-0812">Transmembrane</keyword>
<dbReference type="Pfam" id="PF00593">
    <property type="entry name" value="TonB_dep_Rec_b-barrel"/>
    <property type="match status" value="1"/>
</dbReference>
<keyword evidence="11 12" id="KW-0998">Cell outer membrane</keyword>
<dbReference type="Gene3D" id="2.170.130.10">
    <property type="entry name" value="TonB-dependent receptor, plug domain"/>
    <property type="match status" value="1"/>
</dbReference>
<evidence type="ECO:0000256" key="6">
    <source>
        <dbReference type="ARBA" id="ARBA00022729"/>
    </source>
</evidence>
<comment type="subcellular location">
    <subcellularLocation>
        <location evidence="1 12">Cell outer membrane</location>
        <topology evidence="1 12">Multi-pass membrane protein</topology>
    </subcellularLocation>
</comment>
<evidence type="ECO:0000256" key="4">
    <source>
        <dbReference type="ARBA" id="ARBA00022496"/>
    </source>
</evidence>
<feature type="domain" description="Secretin/TonB short N-terminal" evidence="15">
    <location>
        <begin position="48"/>
        <end position="99"/>
    </location>
</feature>
<dbReference type="RefSeq" id="WP_321561186.1">
    <property type="nucleotide sequence ID" value="NZ_CP139558.1"/>
</dbReference>
<dbReference type="InterPro" id="IPR008969">
    <property type="entry name" value="CarboxyPept-like_regulatory"/>
</dbReference>
<feature type="signal peptide" evidence="14">
    <location>
        <begin position="1"/>
        <end position="19"/>
    </location>
</feature>
<protein>
    <submittedName>
        <fullName evidence="16">TonB-dependent receptor</fullName>
    </submittedName>
</protein>
<comment type="similarity">
    <text evidence="12 13">Belongs to the TonB-dependent receptor family.</text>
</comment>
<evidence type="ECO:0000313" key="16">
    <source>
        <dbReference type="EMBL" id="WPU92020.1"/>
    </source>
</evidence>
<evidence type="ECO:0000256" key="5">
    <source>
        <dbReference type="ARBA" id="ARBA00022692"/>
    </source>
</evidence>
<keyword evidence="7" id="KW-0408">Iron</keyword>
<keyword evidence="17" id="KW-1185">Reference proteome</keyword>
<dbReference type="PANTHER" id="PTHR32552:SF68">
    <property type="entry name" value="FERRICHROME OUTER MEMBRANE TRANSPORTER_PHAGE RECEPTOR"/>
    <property type="match status" value="1"/>
</dbReference>
<keyword evidence="8" id="KW-0406">Ion transport</keyword>
<evidence type="ECO:0000256" key="3">
    <source>
        <dbReference type="ARBA" id="ARBA00022452"/>
    </source>
</evidence>
<dbReference type="SMART" id="SM00965">
    <property type="entry name" value="STN"/>
    <property type="match status" value="1"/>
</dbReference>
<evidence type="ECO:0000256" key="8">
    <source>
        <dbReference type="ARBA" id="ARBA00023065"/>
    </source>
</evidence>
<evidence type="ECO:0000256" key="2">
    <source>
        <dbReference type="ARBA" id="ARBA00022448"/>
    </source>
</evidence>
<dbReference type="Gene3D" id="2.40.170.20">
    <property type="entry name" value="TonB-dependent receptor, beta-barrel domain"/>
    <property type="match status" value="1"/>
</dbReference>
<evidence type="ECO:0000256" key="7">
    <source>
        <dbReference type="ARBA" id="ARBA00023004"/>
    </source>
</evidence>
<organism evidence="16 17">
    <name type="scientific">Mucilaginibacter sabulilitoris</name>
    <dbReference type="NCBI Taxonomy" id="1173583"/>
    <lineage>
        <taxon>Bacteria</taxon>
        <taxon>Pseudomonadati</taxon>
        <taxon>Bacteroidota</taxon>
        <taxon>Sphingobacteriia</taxon>
        <taxon>Sphingobacteriales</taxon>
        <taxon>Sphingobacteriaceae</taxon>
        <taxon>Mucilaginibacter</taxon>
    </lineage>
</organism>
<dbReference type="SUPFAM" id="SSF49464">
    <property type="entry name" value="Carboxypeptidase regulatory domain-like"/>
    <property type="match status" value="1"/>
</dbReference>
<dbReference type="InterPro" id="IPR010917">
    <property type="entry name" value="TonB_rcpt_CS"/>
</dbReference>
<dbReference type="Gene3D" id="2.60.40.1120">
    <property type="entry name" value="Carboxypeptidase-like, regulatory domain"/>
    <property type="match status" value="1"/>
</dbReference>
<dbReference type="InterPro" id="IPR039426">
    <property type="entry name" value="TonB-dep_rcpt-like"/>
</dbReference>
<dbReference type="Pfam" id="PF07715">
    <property type="entry name" value="Plug"/>
    <property type="match status" value="1"/>
</dbReference>
<evidence type="ECO:0000256" key="10">
    <source>
        <dbReference type="ARBA" id="ARBA00023136"/>
    </source>
</evidence>
<keyword evidence="3 12" id="KW-1134">Transmembrane beta strand</keyword>
<keyword evidence="2 12" id="KW-0813">Transport</keyword>
<keyword evidence="6 14" id="KW-0732">Signal</keyword>
<keyword evidence="9 13" id="KW-0798">TonB box</keyword>
<dbReference type="PANTHER" id="PTHR32552">
    <property type="entry name" value="FERRICHROME IRON RECEPTOR-RELATED"/>
    <property type="match status" value="1"/>
</dbReference>
<accession>A0ABZ0TLH6</accession>
<dbReference type="InterPro" id="IPR011662">
    <property type="entry name" value="Secretin/TonB_short_N"/>
</dbReference>
<dbReference type="InterPro" id="IPR000531">
    <property type="entry name" value="Beta-barrel_TonB"/>
</dbReference>
<gene>
    <name evidence="16" type="ORF">SNE25_22125</name>
</gene>
<dbReference type="Pfam" id="PF07660">
    <property type="entry name" value="STN"/>
    <property type="match status" value="1"/>
</dbReference>
<dbReference type="Proteomes" id="UP001324380">
    <property type="component" value="Chromosome"/>
</dbReference>
<sequence length="952" mass="103134">MRIKLIAALLFAVCLHLSAASFSQNITLAEKNVSLETVLNKIEQQSGYDIFMQTELVAGSNKVSVNVKQQPLTKVLEKVFKGQPVTYAIVGHTIVVKEKQDKTATGANTQTMLAPVYIGKVIDADTKEPLIGASVGVKGGGKATSTGLNGAFKLNLGTDAGTVLVISYIGYVTKEITLSGNADLGEIQLKASANAMSEVVVTGDVAVDRKTPIAVSTINQQFIEEKLGTGDIPQLLQSTPGIMATAQGGGFGDSRISIRGFSSGSKKGNVALTINGIPVNDMENGSIFWSNWSGLTDVTTSLQVQRGLGASKIIIPSFGGTINITTRNTDTQKGGYISQTIGSDGYEKTSVLVSTGLTENGWAATFQGGRTKGDGFADGLNFLGYNYFFNLSKVISPKQTISFSVMGATQKHGQRPERSIAEYQNAPQDIKWNYYLSVKDGKQFNPYNNFFSKPVFSLNHNWVINDNSSLSTVLYATYGTGGGGSIGAPVGGSTIPPRVSNAYSPFDFDAVQKANAANPDGSASTYLYASHNDHAWYGLRSTYNTTVARYLNVSAGFDLRYYKGTHYEEVTDLLGADYVFDQYTAGNAAGSRSGDINNPNHRAVVGDKIDYYNKDYVESGGVFAQAEYAKDDFSAFITLSGSGTGDKRVDLYNYLNNDPNQSSKYVNFFTYQAKGGANYNINDQMNVFANIGYITKPPYFDNVFQKFTNSINTGTVDEKLFSYELGYQFKTSGLVAKLNLYRSSYMDQSFSNSYTDNTTNQIYSVNISGVSEMHQGAELELHYQPIKAITLNGMFSYGDWYYTKNTGPATVFNDQHEQIGSVKAALVKGVKVGDAAQTTAAFGLDINVLPDLRLGTNYNFFGNYYSSFSFANITVPGIHPYKLPNYSTWNLNAKFKFKLAGLDASLIGNVNNLLNTKFISDGFDASATGDPANLNVYYGLGRTFTTGIKVKF</sequence>
<keyword evidence="4" id="KW-0410">Iron transport</keyword>
<evidence type="ECO:0000313" key="17">
    <source>
        <dbReference type="Proteomes" id="UP001324380"/>
    </source>
</evidence>
<dbReference type="InterPro" id="IPR012910">
    <property type="entry name" value="Plug_dom"/>
</dbReference>
<reference evidence="16 17" key="1">
    <citation type="submission" date="2023-11" db="EMBL/GenBank/DDBJ databases">
        <title>Analysis of the Genomes of Mucilaginibacter gossypii cycad 4 and M. sabulilitoris SNA2: microbes with the potential for plant growth promotion.</title>
        <authorList>
            <person name="Hirsch A.M."/>
            <person name="Humm E."/>
            <person name="Rubbi M."/>
            <person name="Del Vecchio G."/>
            <person name="Ha S.M."/>
            <person name="Pellegrini M."/>
            <person name="Gunsalus R.P."/>
        </authorList>
    </citation>
    <scope>NUCLEOTIDE SEQUENCE [LARGE SCALE GENOMIC DNA]</scope>
    <source>
        <strain evidence="16 17">SNA2</strain>
    </source>
</reference>
<keyword evidence="16" id="KW-0675">Receptor</keyword>
<dbReference type="Pfam" id="PF13715">
    <property type="entry name" value="CarbopepD_reg_2"/>
    <property type="match status" value="1"/>
</dbReference>
<evidence type="ECO:0000259" key="15">
    <source>
        <dbReference type="SMART" id="SM00965"/>
    </source>
</evidence>
<evidence type="ECO:0000256" key="12">
    <source>
        <dbReference type="PROSITE-ProRule" id="PRU01360"/>
    </source>
</evidence>
<name>A0ABZ0TLH6_9SPHI</name>
<evidence type="ECO:0000256" key="14">
    <source>
        <dbReference type="SAM" id="SignalP"/>
    </source>
</evidence>
<proteinExistence type="inferred from homology"/>
<dbReference type="PROSITE" id="PS01156">
    <property type="entry name" value="TONB_DEPENDENT_REC_2"/>
    <property type="match status" value="1"/>
</dbReference>
<dbReference type="Gene3D" id="3.55.50.30">
    <property type="match status" value="1"/>
</dbReference>
<evidence type="ECO:0000256" key="1">
    <source>
        <dbReference type="ARBA" id="ARBA00004571"/>
    </source>
</evidence>
<dbReference type="InterPro" id="IPR036942">
    <property type="entry name" value="Beta-barrel_TonB_sf"/>
</dbReference>
<dbReference type="InterPro" id="IPR037066">
    <property type="entry name" value="Plug_dom_sf"/>
</dbReference>
<dbReference type="EMBL" id="CP139558">
    <property type="protein sequence ID" value="WPU92020.1"/>
    <property type="molecule type" value="Genomic_DNA"/>
</dbReference>
<evidence type="ECO:0000256" key="9">
    <source>
        <dbReference type="ARBA" id="ARBA00023077"/>
    </source>
</evidence>
<evidence type="ECO:0000256" key="13">
    <source>
        <dbReference type="RuleBase" id="RU003357"/>
    </source>
</evidence>
<keyword evidence="10 12" id="KW-0472">Membrane</keyword>